<comment type="catalytic activity">
    <reaction evidence="16 18">
        <text>L-threonyl-[protein] + ATP = O-phospho-L-threonyl-[protein] + ADP + H(+)</text>
        <dbReference type="Rhea" id="RHEA:46608"/>
        <dbReference type="Rhea" id="RHEA-COMP:11060"/>
        <dbReference type="Rhea" id="RHEA-COMP:11605"/>
        <dbReference type="ChEBI" id="CHEBI:15378"/>
        <dbReference type="ChEBI" id="CHEBI:30013"/>
        <dbReference type="ChEBI" id="CHEBI:30616"/>
        <dbReference type="ChEBI" id="CHEBI:61977"/>
        <dbReference type="ChEBI" id="CHEBI:456216"/>
        <dbReference type="EC" id="2.7.11.1"/>
    </reaction>
</comment>
<dbReference type="SMART" id="SM00108">
    <property type="entry name" value="B_lectin"/>
    <property type="match status" value="1"/>
</dbReference>
<sequence>MASAISYILFLSIFSSAFALGAAQPRQSNISLDTSLHTTTNPTSWHSPNGRFAFGFYPEGTGFSIGIWLVPSPENSTVIWTADRDDPPVTKDAVLKLTTEGLKLLLQNSEERLISNISTGNNASSASMLDSGNFVIYDSNSDVIWETFDHPTDTIMAGQVLGAGSQLVSGASETNHSSGKFHLILLNDGNLVLYPVASPDGPEDSYYDSQTSGKGYQSLNLDDKGWLYLLNDNVTYNLTSGYQSGTALVYRATLGVDGIFRLYSHDLESNTEQVLKKFPDVTDPCAVKGTCGLNSYCSTSANGQVVCTCLPGFDYLDANRTSNGCRRNFTASGCYSNNDNTTYMSTVYNVAWTEFSYTAPLSVTSKEDCGEACLKDCNCDAALFSDNTCRKQLFPLRYGKTDDSTTTFIKLVNISPAAAPVVTIRRKFSAKILIVSAAIIACIISSLVALIFFFYRYRAGRYRRLWRNKEPALVDEIAPRSFSYRELREATDGFKEELGKGAFGTVFKGTLPRGQRVIAVKKLEKVVDEGEREFRTEMRTIGRTHHKNLVRLLGFCDEGTNRLLVYEYMSNGSLADLIFKADGHPSWDERVRIALDIARGIHYLHEECETRIIHCDIKPPNILMDDNWTAKISDFGLAKLLMPSQTRTFTGIRGTRGYLAPEWHKSAPISVKADVYSFGIVLLEIVCCRRNMELEAEADAIILLDWVHHCF</sequence>
<keyword evidence="5 20" id="KW-0812">Transmembrane</keyword>
<evidence type="ECO:0000256" key="9">
    <source>
        <dbReference type="ARBA" id="ARBA00022777"/>
    </source>
</evidence>
<comment type="catalytic activity">
    <reaction evidence="17 18">
        <text>L-seryl-[protein] + ATP = O-phospho-L-seryl-[protein] + ADP + H(+)</text>
        <dbReference type="Rhea" id="RHEA:17989"/>
        <dbReference type="Rhea" id="RHEA-COMP:9863"/>
        <dbReference type="Rhea" id="RHEA-COMP:11604"/>
        <dbReference type="ChEBI" id="CHEBI:15378"/>
        <dbReference type="ChEBI" id="CHEBI:29999"/>
        <dbReference type="ChEBI" id="CHEBI:30616"/>
        <dbReference type="ChEBI" id="CHEBI:83421"/>
        <dbReference type="ChEBI" id="CHEBI:456216"/>
        <dbReference type="EC" id="2.7.11.1"/>
    </reaction>
</comment>
<dbReference type="FunFam" id="3.30.200.20:FF:000059">
    <property type="entry name" value="S-receptor-like serine/threonine-protein kinase"/>
    <property type="match status" value="1"/>
</dbReference>
<dbReference type="PANTHER" id="PTHR47976">
    <property type="entry name" value="G-TYPE LECTIN S-RECEPTOR-LIKE SERINE/THREONINE-PROTEIN KINASE SD2-5"/>
    <property type="match status" value="1"/>
</dbReference>
<keyword evidence="9 18" id="KW-0418">Kinase</keyword>
<evidence type="ECO:0000256" key="10">
    <source>
        <dbReference type="ARBA" id="ARBA00022840"/>
    </source>
</evidence>
<feature type="binding site" evidence="19">
    <location>
        <position position="522"/>
    </location>
    <ligand>
        <name>ATP</name>
        <dbReference type="ChEBI" id="CHEBI:30616"/>
    </ligand>
</feature>
<dbReference type="InterPro" id="IPR036426">
    <property type="entry name" value="Bulb-type_lectin_dom_sf"/>
</dbReference>
<dbReference type="Gene3D" id="2.90.10.10">
    <property type="entry name" value="Bulb-type lectin domain"/>
    <property type="match status" value="2"/>
</dbReference>
<dbReference type="FunFam" id="2.90.10.10:FF:000026">
    <property type="entry name" value="Serine/threonine-protein kinase"/>
    <property type="match status" value="1"/>
</dbReference>
<dbReference type="Gene3D" id="1.10.510.10">
    <property type="entry name" value="Transferase(Phosphotransferase) domain 1"/>
    <property type="match status" value="1"/>
</dbReference>
<keyword evidence="15" id="KW-0325">Glycoprotein</keyword>
<feature type="non-terminal residue" evidence="25">
    <location>
        <position position="711"/>
    </location>
</feature>
<evidence type="ECO:0000256" key="4">
    <source>
        <dbReference type="ARBA" id="ARBA00022679"/>
    </source>
</evidence>
<dbReference type="GO" id="GO:0005524">
    <property type="term" value="F:ATP binding"/>
    <property type="evidence" value="ECO:0007669"/>
    <property type="project" value="UniProtKB-UniRule"/>
</dbReference>
<reference evidence="25" key="1">
    <citation type="submission" date="2025-08" db="UniProtKB">
        <authorList>
            <consortium name="RefSeq"/>
        </authorList>
    </citation>
    <scope>IDENTIFICATION</scope>
</reference>
<accession>A0A6I9QPN3</accession>
<evidence type="ECO:0000259" key="23">
    <source>
        <dbReference type="PROSITE" id="PS50927"/>
    </source>
</evidence>
<evidence type="ECO:0000256" key="20">
    <source>
        <dbReference type="SAM" id="Phobius"/>
    </source>
</evidence>
<dbReference type="GO" id="GO:0030246">
    <property type="term" value="F:carbohydrate binding"/>
    <property type="evidence" value="ECO:0007669"/>
    <property type="project" value="UniProtKB-KW"/>
</dbReference>
<dbReference type="InterPro" id="IPR000719">
    <property type="entry name" value="Prot_kinase_dom"/>
</dbReference>
<dbReference type="PROSITE" id="PS00108">
    <property type="entry name" value="PROTEIN_KINASE_ST"/>
    <property type="match status" value="1"/>
</dbReference>
<dbReference type="Gene3D" id="3.30.200.20">
    <property type="entry name" value="Phosphorylase Kinase, domain 1"/>
    <property type="match status" value="1"/>
</dbReference>
<dbReference type="Pfam" id="PF01453">
    <property type="entry name" value="B_lectin"/>
    <property type="match status" value="1"/>
</dbReference>
<dbReference type="InterPro" id="IPR008271">
    <property type="entry name" value="Ser/Thr_kinase_AS"/>
</dbReference>
<dbReference type="GO" id="GO:0016020">
    <property type="term" value="C:membrane"/>
    <property type="evidence" value="ECO:0007669"/>
    <property type="project" value="UniProtKB-SubCell"/>
</dbReference>
<evidence type="ECO:0000256" key="6">
    <source>
        <dbReference type="ARBA" id="ARBA00022729"/>
    </source>
</evidence>
<dbReference type="Pfam" id="PF00069">
    <property type="entry name" value="Pkinase"/>
    <property type="match status" value="1"/>
</dbReference>
<dbReference type="GO" id="GO:0051707">
    <property type="term" value="P:response to other organism"/>
    <property type="evidence" value="ECO:0007669"/>
    <property type="project" value="UniProtKB-ARBA"/>
</dbReference>
<comment type="similarity">
    <text evidence="18">Belongs to the protein kinase superfamily. Ser/Thr protein kinase family.</text>
</comment>
<evidence type="ECO:0000313" key="25">
    <source>
        <dbReference type="RefSeq" id="XP_010911460.2"/>
    </source>
</evidence>
<dbReference type="InParanoid" id="A0A6I9QPN3"/>
<evidence type="ECO:0000256" key="13">
    <source>
        <dbReference type="ARBA" id="ARBA00023157"/>
    </source>
</evidence>
<dbReference type="FunFam" id="1.10.510.10:FF:000537">
    <property type="entry name" value="Putative receptor-like protein kinase"/>
    <property type="match status" value="1"/>
</dbReference>
<dbReference type="PROSITE" id="PS50927">
    <property type="entry name" value="BULB_LECTIN"/>
    <property type="match status" value="1"/>
</dbReference>
<dbReference type="OrthoDB" id="758220at2759"/>
<keyword evidence="6 21" id="KW-0732">Signal</keyword>
<comment type="subcellular location">
    <subcellularLocation>
        <location evidence="1">Membrane</location>
        <topology evidence="1">Single-pass type I membrane protein</topology>
    </subcellularLocation>
</comment>
<keyword evidence="11 20" id="KW-1133">Transmembrane helix</keyword>
<evidence type="ECO:0000256" key="12">
    <source>
        <dbReference type="ARBA" id="ARBA00023136"/>
    </source>
</evidence>
<dbReference type="PIRSF" id="PIRSF000641">
    <property type="entry name" value="SRK"/>
    <property type="match status" value="1"/>
</dbReference>
<evidence type="ECO:0000256" key="3">
    <source>
        <dbReference type="ARBA" id="ARBA00022536"/>
    </source>
</evidence>
<dbReference type="InterPro" id="IPR011009">
    <property type="entry name" value="Kinase-like_dom_sf"/>
</dbReference>
<evidence type="ECO:0000256" key="19">
    <source>
        <dbReference type="PROSITE-ProRule" id="PRU10141"/>
    </source>
</evidence>
<feature type="chain" id="PRO_5026863437" description="Receptor-like serine/threonine-protein kinase" evidence="21">
    <location>
        <begin position="24"/>
        <end position="711"/>
    </location>
</feature>
<keyword evidence="8 18" id="KW-0547">Nucleotide-binding</keyword>
<evidence type="ECO:0000256" key="14">
    <source>
        <dbReference type="ARBA" id="ARBA00023170"/>
    </source>
</evidence>
<keyword evidence="12 20" id="KW-0472">Membrane</keyword>
<feature type="domain" description="Bulb-type lectin" evidence="23">
    <location>
        <begin position="30"/>
        <end position="149"/>
    </location>
</feature>
<evidence type="ECO:0000256" key="16">
    <source>
        <dbReference type="ARBA" id="ARBA00047899"/>
    </source>
</evidence>
<gene>
    <name evidence="25" type="primary">LOC105037505</name>
</gene>
<dbReference type="InterPro" id="IPR024171">
    <property type="entry name" value="SRK-like_kinase"/>
</dbReference>
<evidence type="ECO:0000256" key="11">
    <source>
        <dbReference type="ARBA" id="ARBA00022989"/>
    </source>
</evidence>
<dbReference type="PANTHER" id="PTHR47976:SF7">
    <property type="entry name" value="RECEPTOR-LIKE SERINE_THREONINE-PROTEIN KINASE"/>
    <property type="match status" value="1"/>
</dbReference>
<keyword evidence="3" id="KW-0245">EGF-like domain</keyword>
<keyword evidence="13" id="KW-1015">Disulfide bond</keyword>
<dbReference type="PROSITE" id="PS00107">
    <property type="entry name" value="PROTEIN_KINASE_ATP"/>
    <property type="match status" value="1"/>
</dbReference>
<evidence type="ECO:0000256" key="18">
    <source>
        <dbReference type="PIRNR" id="PIRNR000641"/>
    </source>
</evidence>
<evidence type="ECO:0000256" key="17">
    <source>
        <dbReference type="ARBA" id="ARBA00048679"/>
    </source>
</evidence>
<feature type="domain" description="Protein kinase" evidence="22">
    <location>
        <begin position="492"/>
        <end position="711"/>
    </location>
</feature>
<evidence type="ECO:0000256" key="2">
    <source>
        <dbReference type="ARBA" id="ARBA00022527"/>
    </source>
</evidence>
<dbReference type="Proteomes" id="UP000504607">
    <property type="component" value="Unplaced"/>
</dbReference>
<dbReference type="EC" id="2.7.11.1" evidence="18"/>
<evidence type="ECO:0000256" key="5">
    <source>
        <dbReference type="ARBA" id="ARBA00022692"/>
    </source>
</evidence>
<keyword evidence="24" id="KW-1185">Reference proteome</keyword>
<feature type="transmembrane region" description="Helical" evidence="20">
    <location>
        <begin position="432"/>
        <end position="455"/>
    </location>
</feature>
<keyword evidence="2 18" id="KW-0723">Serine/threonine-protein kinase</keyword>
<dbReference type="SUPFAM" id="SSF51110">
    <property type="entry name" value="alpha-D-mannose-specific plant lectins"/>
    <property type="match status" value="2"/>
</dbReference>
<keyword evidence="14" id="KW-0675">Receptor</keyword>
<evidence type="ECO:0000313" key="24">
    <source>
        <dbReference type="Proteomes" id="UP000504607"/>
    </source>
</evidence>
<name>A0A6I9QPN3_ELAGV</name>
<evidence type="ECO:0000256" key="15">
    <source>
        <dbReference type="ARBA" id="ARBA00023180"/>
    </source>
</evidence>
<evidence type="ECO:0000256" key="21">
    <source>
        <dbReference type="SAM" id="SignalP"/>
    </source>
</evidence>
<dbReference type="SUPFAM" id="SSF56112">
    <property type="entry name" value="Protein kinase-like (PK-like)"/>
    <property type="match status" value="1"/>
</dbReference>
<evidence type="ECO:0000256" key="7">
    <source>
        <dbReference type="ARBA" id="ARBA00022734"/>
    </source>
</evidence>
<organism evidence="24 25">
    <name type="scientific">Elaeis guineensis var. tenera</name>
    <name type="common">Oil palm</name>
    <dbReference type="NCBI Taxonomy" id="51953"/>
    <lineage>
        <taxon>Eukaryota</taxon>
        <taxon>Viridiplantae</taxon>
        <taxon>Streptophyta</taxon>
        <taxon>Embryophyta</taxon>
        <taxon>Tracheophyta</taxon>
        <taxon>Spermatophyta</taxon>
        <taxon>Magnoliopsida</taxon>
        <taxon>Liliopsida</taxon>
        <taxon>Arecaceae</taxon>
        <taxon>Arecoideae</taxon>
        <taxon>Cocoseae</taxon>
        <taxon>Elaeidinae</taxon>
        <taxon>Elaeis</taxon>
    </lineage>
</organism>
<dbReference type="CDD" id="cd00028">
    <property type="entry name" value="B_lectin"/>
    <property type="match status" value="1"/>
</dbReference>
<protein>
    <recommendedName>
        <fullName evidence="18">Receptor-like serine/threonine-protein kinase</fullName>
        <ecNumber evidence="18">2.7.11.1</ecNumber>
    </recommendedName>
</protein>
<proteinExistence type="inferred from homology"/>
<evidence type="ECO:0000256" key="1">
    <source>
        <dbReference type="ARBA" id="ARBA00004479"/>
    </source>
</evidence>
<dbReference type="GO" id="GO:0004674">
    <property type="term" value="F:protein serine/threonine kinase activity"/>
    <property type="evidence" value="ECO:0007669"/>
    <property type="project" value="UniProtKB-KW"/>
</dbReference>
<feature type="signal peptide" evidence="21">
    <location>
        <begin position="1"/>
        <end position="23"/>
    </location>
</feature>
<keyword evidence="7" id="KW-0430">Lectin</keyword>
<evidence type="ECO:0000256" key="8">
    <source>
        <dbReference type="ARBA" id="ARBA00022741"/>
    </source>
</evidence>
<dbReference type="PROSITE" id="PS50011">
    <property type="entry name" value="PROTEIN_KINASE_DOM"/>
    <property type="match status" value="1"/>
</dbReference>
<dbReference type="AlphaFoldDB" id="A0A6I9QPN3"/>
<dbReference type="InterPro" id="IPR051343">
    <property type="entry name" value="G-type_lectin_kinases/EP1-like"/>
</dbReference>
<keyword evidence="4 18" id="KW-0808">Transferase</keyword>
<keyword evidence="10 18" id="KW-0067">ATP-binding</keyword>
<dbReference type="SMART" id="SM00220">
    <property type="entry name" value="S_TKc"/>
    <property type="match status" value="1"/>
</dbReference>
<dbReference type="InterPro" id="IPR017441">
    <property type="entry name" value="Protein_kinase_ATP_BS"/>
</dbReference>
<evidence type="ECO:0000259" key="22">
    <source>
        <dbReference type="PROSITE" id="PS50011"/>
    </source>
</evidence>
<dbReference type="InterPro" id="IPR001480">
    <property type="entry name" value="Bulb-type_lectin_dom"/>
</dbReference>
<dbReference type="RefSeq" id="XP_010911460.2">
    <property type="nucleotide sequence ID" value="XM_010913158.3"/>
</dbReference>